<keyword evidence="7" id="KW-0732">Signal</keyword>
<dbReference type="SUPFAM" id="SSF51445">
    <property type="entry name" value="(Trans)glycosidases"/>
    <property type="match status" value="1"/>
</dbReference>
<reference evidence="9 10" key="1">
    <citation type="journal article" date="2018" name="BMC Genomics">
        <title>Genomic evidence for intraspecific hybridization in a clonal and extremely halotolerant yeast.</title>
        <authorList>
            <person name="Gostincar C."/>
            <person name="Stajich J.E."/>
            <person name="Zupancic J."/>
            <person name="Zalar P."/>
            <person name="Gunde-Cimerman N."/>
        </authorList>
    </citation>
    <scope>NUCLEOTIDE SEQUENCE [LARGE SCALE GENOMIC DNA]</scope>
    <source>
        <strain evidence="9 10">EXF-120</strain>
    </source>
</reference>
<evidence type="ECO:0000256" key="7">
    <source>
        <dbReference type="SAM" id="SignalP"/>
    </source>
</evidence>
<proteinExistence type="inferred from homology"/>
<dbReference type="InterPro" id="IPR001547">
    <property type="entry name" value="Glyco_hydro_5"/>
</dbReference>
<gene>
    <name evidence="9" type="ORF">D0859_14040</name>
</gene>
<dbReference type="PROSITE" id="PS00659">
    <property type="entry name" value="GLYCOSYL_HYDROL_F5"/>
    <property type="match status" value="1"/>
</dbReference>
<keyword evidence="4" id="KW-0378">Hydrolase</keyword>
<accession>A0A3M7I8Z6</accession>
<feature type="domain" description="Glycoside hydrolase family 5" evidence="8">
    <location>
        <begin position="42"/>
        <end position="266"/>
    </location>
</feature>
<dbReference type="EMBL" id="QWIT01000616">
    <property type="protein sequence ID" value="RMZ21941.1"/>
    <property type="molecule type" value="Genomic_DNA"/>
</dbReference>
<dbReference type="OrthoDB" id="3847825at2759"/>
<feature type="signal peptide" evidence="7">
    <location>
        <begin position="1"/>
        <end position="17"/>
    </location>
</feature>
<comment type="caution">
    <text evidence="9">The sequence shown here is derived from an EMBL/GenBank/DDBJ whole genome shotgun (WGS) entry which is preliminary data.</text>
</comment>
<sequence length="795" mass="88457">MGLRSVLVATLAAQASAVWLAGVNIAGCDIGMDTSGNYQPQDAFNGQYGCPTNVGPSQMQHFASKDKFNVFRLPVAWQSLVNNDLVTNKLDSSFMAKYDGLIQSCLNTGAYCIIDIHNYARWWGQIVDQGGPQGSKLAETWAQLAAKYKGRDHVIFGIMNEPHDLDNSIWASTLQKVVYAIRDAGATSQMIFLSATNWANAVSFPNDAKPLLGIKNRDGTTRNLIFELHQYFDSQGGKNTYCNDRLASKFQDTANYLQSVGRQAFIDILTTVPSLRLEERLPSTAACRAEIEALERALLPFLYREIHSVLCRQELEMSSTGFSCIGSYHHPGAMLAQQPINQPHVIMFYVYPIHYLRVGSLVILAVSGFCVLASFKNHSDQIAKCTSRLASVSSTTLSLGIDAQNDSQPKSETEAKMGQVLAPLTIIAAPIWTATLAILNATAQLLEFVYFFVIIIPISMGGLVKREDGDTLSTVATNPFVPAIVVKCPADRKKYAAQLKDQEIEIEWWNRTSGEARVCWKDLFPQRCGEMKGVFLFCWDWSESGVPDDVPKRGWEGLEAYTPNGTIRMVMPDGDGPVEMTWAAPIAGECKYWDRDWKFKKETWQHTDTEYLTKSFKEKKWMPPQKKIPNLGPLPPRRKEKRHTAKRSIAEHFSRLPRRNVEIDEYASHGASLIQSMIEGRSGEVESGAHTALQEAFGVLLETHSEAYRGLWKRVTAPKPVPAAKLIRRMSRVLMENVHGKDKVKLGAFVVGAVVQAITDRAKTGRAGSEEFLAMDYVFEQIFGNGNETAMGRKG</sequence>
<evidence type="ECO:0000313" key="9">
    <source>
        <dbReference type="EMBL" id="RMZ21941.1"/>
    </source>
</evidence>
<comment type="similarity">
    <text evidence="2">Belongs to the glycosyl hydrolase 5 (cellulase A) family.</text>
</comment>
<evidence type="ECO:0000256" key="4">
    <source>
        <dbReference type="ARBA" id="ARBA00022801"/>
    </source>
</evidence>
<dbReference type="PANTHER" id="PTHR34142:SF5">
    <property type="entry name" value="CBM1 DOMAIN-CONTAINING PROTEIN"/>
    <property type="match status" value="1"/>
</dbReference>
<dbReference type="GO" id="GO:0008810">
    <property type="term" value="F:cellulase activity"/>
    <property type="evidence" value="ECO:0007669"/>
    <property type="project" value="UniProtKB-EC"/>
</dbReference>
<comment type="catalytic activity">
    <reaction evidence="1">
        <text>Endohydrolysis of (1-&gt;4)-beta-D-glucosidic linkages in cellulose, lichenin and cereal beta-D-glucans.</text>
        <dbReference type="EC" id="3.2.1.4"/>
    </reaction>
</comment>
<protein>
    <recommendedName>
        <fullName evidence="3">cellulase</fullName>
        <ecNumber evidence="3">3.2.1.4</ecNumber>
    </recommendedName>
</protein>
<evidence type="ECO:0000256" key="1">
    <source>
        <dbReference type="ARBA" id="ARBA00000966"/>
    </source>
</evidence>
<evidence type="ECO:0000256" key="2">
    <source>
        <dbReference type="ARBA" id="ARBA00005641"/>
    </source>
</evidence>
<evidence type="ECO:0000256" key="5">
    <source>
        <dbReference type="ARBA" id="ARBA00023295"/>
    </source>
</evidence>
<keyword evidence="6" id="KW-0812">Transmembrane</keyword>
<dbReference type="Pfam" id="PF00150">
    <property type="entry name" value="Cellulase"/>
    <property type="match status" value="1"/>
</dbReference>
<keyword evidence="6" id="KW-0472">Membrane</keyword>
<dbReference type="EC" id="3.2.1.4" evidence="3"/>
<dbReference type="InterPro" id="IPR017853">
    <property type="entry name" value="GH"/>
</dbReference>
<keyword evidence="5" id="KW-0326">Glycosidase</keyword>
<name>A0A3M7I8Z6_HORWE</name>
<keyword evidence="6" id="KW-1133">Transmembrane helix</keyword>
<organism evidence="9 10">
    <name type="scientific">Hortaea werneckii</name>
    <name type="common">Black yeast</name>
    <name type="synonym">Cladosporium werneckii</name>
    <dbReference type="NCBI Taxonomy" id="91943"/>
    <lineage>
        <taxon>Eukaryota</taxon>
        <taxon>Fungi</taxon>
        <taxon>Dikarya</taxon>
        <taxon>Ascomycota</taxon>
        <taxon>Pezizomycotina</taxon>
        <taxon>Dothideomycetes</taxon>
        <taxon>Dothideomycetidae</taxon>
        <taxon>Mycosphaerellales</taxon>
        <taxon>Teratosphaeriaceae</taxon>
        <taxon>Hortaea</taxon>
    </lineage>
</organism>
<feature type="chain" id="PRO_5018196452" description="cellulase" evidence="7">
    <location>
        <begin position="18"/>
        <end position="795"/>
    </location>
</feature>
<evidence type="ECO:0000259" key="8">
    <source>
        <dbReference type="Pfam" id="PF00150"/>
    </source>
</evidence>
<dbReference type="Gene3D" id="3.20.20.80">
    <property type="entry name" value="Glycosidases"/>
    <property type="match status" value="1"/>
</dbReference>
<dbReference type="GO" id="GO:0009251">
    <property type="term" value="P:glucan catabolic process"/>
    <property type="evidence" value="ECO:0007669"/>
    <property type="project" value="TreeGrafter"/>
</dbReference>
<dbReference type="PANTHER" id="PTHR34142">
    <property type="entry name" value="ENDO-BETA-1,4-GLUCANASE A"/>
    <property type="match status" value="1"/>
</dbReference>
<dbReference type="AlphaFoldDB" id="A0A3M7I8Z6"/>
<feature type="transmembrane region" description="Helical" evidence="6">
    <location>
        <begin position="420"/>
        <end position="439"/>
    </location>
</feature>
<evidence type="ECO:0000256" key="3">
    <source>
        <dbReference type="ARBA" id="ARBA00012601"/>
    </source>
</evidence>
<evidence type="ECO:0000256" key="6">
    <source>
        <dbReference type="SAM" id="Phobius"/>
    </source>
</evidence>
<dbReference type="InterPro" id="IPR018087">
    <property type="entry name" value="Glyco_hydro_5_CS"/>
</dbReference>
<feature type="transmembrane region" description="Helical" evidence="6">
    <location>
        <begin position="355"/>
        <end position="375"/>
    </location>
</feature>
<dbReference type="Proteomes" id="UP000281677">
    <property type="component" value="Unassembled WGS sequence"/>
</dbReference>
<evidence type="ECO:0000313" key="10">
    <source>
        <dbReference type="Proteomes" id="UP000281677"/>
    </source>
</evidence>